<dbReference type="AlphaFoldDB" id="A0A383A6R5"/>
<name>A0A383A6R5_9ZZZZ</name>
<organism evidence="1">
    <name type="scientific">marine metagenome</name>
    <dbReference type="NCBI Taxonomy" id="408172"/>
    <lineage>
        <taxon>unclassified sequences</taxon>
        <taxon>metagenomes</taxon>
        <taxon>ecological metagenomes</taxon>
    </lineage>
</organism>
<protein>
    <submittedName>
        <fullName evidence="1">Uncharacterized protein</fullName>
    </submittedName>
</protein>
<feature type="non-terminal residue" evidence="1">
    <location>
        <position position="1"/>
    </location>
</feature>
<dbReference type="EMBL" id="UINC01189556">
    <property type="protein sequence ID" value="SVE03301.1"/>
    <property type="molecule type" value="Genomic_DNA"/>
</dbReference>
<sequence>KAKSKGHGIACLNNCRQLMQAWHLYATDFNDRVCNNFGVSETIQSISSKRYDNWVNNVMTWGAGGGIADQSVTNRAWVQNGVLARYTASAFGIYKCPADKYLSTAQKQRRYPGRLRSNVMNAFFGRFNSMNKGDPTVRGRNALLQGFRQFMKVSDVPSPSNVWVTLDEHPDSINDGYFINDPNRGHWGDTPASHHSGGCSFSFADGHSEIRKWLSQTTKIPVKYRWGTPSFDSNGKLDYQWWKERTGFIKY</sequence>
<evidence type="ECO:0000313" key="1">
    <source>
        <dbReference type="EMBL" id="SVE03301.1"/>
    </source>
</evidence>
<accession>A0A383A6R5</accession>
<reference evidence="1" key="1">
    <citation type="submission" date="2018-05" db="EMBL/GenBank/DDBJ databases">
        <authorList>
            <person name="Lanie J.A."/>
            <person name="Ng W.-L."/>
            <person name="Kazmierczak K.M."/>
            <person name="Andrzejewski T.M."/>
            <person name="Davidsen T.M."/>
            <person name="Wayne K.J."/>
            <person name="Tettelin H."/>
            <person name="Glass J.I."/>
            <person name="Rusch D."/>
            <person name="Podicherti R."/>
            <person name="Tsui H.-C.T."/>
            <person name="Winkler M.E."/>
        </authorList>
    </citation>
    <scope>NUCLEOTIDE SEQUENCE</scope>
</reference>
<proteinExistence type="predicted"/>
<gene>
    <name evidence="1" type="ORF">METZ01_LOCUS456155</name>
</gene>